<dbReference type="AlphaFoldDB" id="A0A3P6T0C9"/>
<reference evidence="1 2" key="1">
    <citation type="submission" date="2018-11" db="EMBL/GenBank/DDBJ databases">
        <authorList>
            <consortium name="Pathogen Informatics"/>
        </authorList>
    </citation>
    <scope>NUCLEOTIDE SEQUENCE [LARGE SCALE GENOMIC DNA]</scope>
</reference>
<protein>
    <submittedName>
        <fullName evidence="1">Uncharacterized protein</fullName>
    </submittedName>
</protein>
<dbReference type="EMBL" id="UYRT01022520">
    <property type="protein sequence ID" value="VDK60634.1"/>
    <property type="molecule type" value="Genomic_DNA"/>
</dbReference>
<gene>
    <name evidence="1" type="ORF">GPUH_LOCUS8057</name>
</gene>
<sequence length="113" mass="12903">MDFYPVYKEIDATVSECLVEPMFTSLNELVRDEADEKDVEAAAEMFLDHGSMLQKIRPGQCDSLLMALRAHLCDSPLRSATRRLVLQVRTQSNFQHFTAVLFNHSRVSLRTAK</sequence>
<dbReference type="OrthoDB" id="5846767at2759"/>
<evidence type="ECO:0000313" key="2">
    <source>
        <dbReference type="Proteomes" id="UP000271098"/>
    </source>
</evidence>
<keyword evidence="2" id="KW-1185">Reference proteome</keyword>
<accession>A0A3P6T0C9</accession>
<dbReference type="Proteomes" id="UP000271098">
    <property type="component" value="Unassembled WGS sequence"/>
</dbReference>
<name>A0A3P6T0C9_9BILA</name>
<organism evidence="1 2">
    <name type="scientific">Gongylonema pulchrum</name>
    <dbReference type="NCBI Taxonomy" id="637853"/>
    <lineage>
        <taxon>Eukaryota</taxon>
        <taxon>Metazoa</taxon>
        <taxon>Ecdysozoa</taxon>
        <taxon>Nematoda</taxon>
        <taxon>Chromadorea</taxon>
        <taxon>Rhabditida</taxon>
        <taxon>Spirurina</taxon>
        <taxon>Spiruromorpha</taxon>
        <taxon>Spiruroidea</taxon>
        <taxon>Gongylonematidae</taxon>
        <taxon>Gongylonema</taxon>
    </lineage>
</organism>
<proteinExistence type="predicted"/>
<evidence type="ECO:0000313" key="1">
    <source>
        <dbReference type="EMBL" id="VDK60634.1"/>
    </source>
</evidence>